<gene>
    <name evidence="15" type="ORF">NHX12_029228</name>
</gene>
<dbReference type="GO" id="GO:0006665">
    <property type="term" value="P:sphingolipid metabolic process"/>
    <property type="evidence" value="ECO:0007669"/>
    <property type="project" value="InterPro"/>
</dbReference>
<dbReference type="PROSITE" id="PS50015">
    <property type="entry name" value="SAP_B"/>
    <property type="match status" value="3"/>
</dbReference>
<keyword evidence="8" id="KW-1015">Disulfide bond</keyword>
<evidence type="ECO:0000256" key="8">
    <source>
        <dbReference type="ARBA" id="ARBA00023157"/>
    </source>
</evidence>
<keyword evidence="6" id="KW-0732">Signal</keyword>
<evidence type="ECO:0000256" key="1">
    <source>
        <dbReference type="ARBA" id="ARBA00004364"/>
    </source>
</evidence>
<dbReference type="GO" id="GO:0005576">
    <property type="term" value="C:extracellular region"/>
    <property type="evidence" value="ECO:0007669"/>
    <property type="project" value="UniProtKB-SubCell"/>
</dbReference>
<dbReference type="InterPro" id="IPR008139">
    <property type="entry name" value="SaposinB_dom"/>
</dbReference>
<comment type="function">
    <text evidence="10">Pulmonary surfactant-associated proteins promote alveolar stability by lowering the surface tension at the air-liquid interface in the peripheral air spaces. SP-B increases the collapse pressure of palmitic acid to nearly 70 millinewtons per meter.</text>
</comment>
<evidence type="ECO:0000256" key="2">
    <source>
        <dbReference type="ARBA" id="ARBA00011748"/>
    </source>
</evidence>
<feature type="domain" description="Saposin B-type" evidence="13">
    <location>
        <begin position="233"/>
        <end position="314"/>
    </location>
</feature>
<evidence type="ECO:0000256" key="5">
    <source>
        <dbReference type="ARBA" id="ARBA00022713"/>
    </source>
</evidence>
<dbReference type="InterPro" id="IPR011001">
    <property type="entry name" value="Saposin-like"/>
</dbReference>
<dbReference type="Pfam" id="PF05184">
    <property type="entry name" value="SapB_1"/>
    <property type="match status" value="1"/>
</dbReference>
<protein>
    <recommendedName>
        <fullName evidence="11">Pulmonary surfactant-associated protein B</fullName>
    </recommendedName>
    <alternativeName>
        <fullName evidence="12">Pulmonary surfactant-associated proteolipid SPL(Phe)</fullName>
    </alternativeName>
</protein>
<feature type="domain" description="Saposin B-type" evidence="13">
    <location>
        <begin position="40"/>
        <end position="116"/>
    </location>
</feature>
<keyword evidence="16" id="KW-1185">Reference proteome</keyword>
<dbReference type="AlphaFoldDB" id="A0A9Q0EF92"/>
<organism evidence="15 16">
    <name type="scientific">Muraenolepis orangiensis</name>
    <name type="common">Patagonian moray cod</name>
    <dbReference type="NCBI Taxonomy" id="630683"/>
    <lineage>
        <taxon>Eukaryota</taxon>
        <taxon>Metazoa</taxon>
        <taxon>Chordata</taxon>
        <taxon>Craniata</taxon>
        <taxon>Vertebrata</taxon>
        <taxon>Euteleostomi</taxon>
        <taxon>Actinopterygii</taxon>
        <taxon>Neopterygii</taxon>
        <taxon>Teleostei</taxon>
        <taxon>Neoteleostei</taxon>
        <taxon>Acanthomorphata</taxon>
        <taxon>Zeiogadaria</taxon>
        <taxon>Gadariae</taxon>
        <taxon>Gadiformes</taxon>
        <taxon>Muraenolepidoidei</taxon>
        <taxon>Muraenolepididae</taxon>
        <taxon>Muraenolepis</taxon>
    </lineage>
</organism>
<evidence type="ECO:0000256" key="3">
    <source>
        <dbReference type="ARBA" id="ARBA00022439"/>
    </source>
</evidence>
<keyword evidence="3" id="KW-0767">Surface film</keyword>
<comment type="subcellular location">
    <subcellularLocation>
        <location evidence="1">Secreted</location>
        <location evidence="1">Extracellular space</location>
        <location evidence="1">Surface film</location>
    </subcellularLocation>
</comment>
<evidence type="ECO:0000256" key="11">
    <source>
        <dbReference type="ARBA" id="ARBA00041094"/>
    </source>
</evidence>
<evidence type="ECO:0000256" key="6">
    <source>
        <dbReference type="ARBA" id="ARBA00022729"/>
    </source>
</evidence>
<dbReference type="PANTHER" id="PTHR11480:SF99">
    <property type="entry name" value="SURFACTANT PROTEIN BB"/>
    <property type="match status" value="1"/>
</dbReference>
<keyword evidence="9" id="KW-0325">Glycoprotein</keyword>
<dbReference type="GO" id="GO:0016020">
    <property type="term" value="C:membrane"/>
    <property type="evidence" value="ECO:0007669"/>
    <property type="project" value="GOC"/>
</dbReference>
<evidence type="ECO:0000256" key="10">
    <source>
        <dbReference type="ARBA" id="ARBA00037221"/>
    </source>
</evidence>
<dbReference type="Proteomes" id="UP001148018">
    <property type="component" value="Unassembled WGS sequence"/>
</dbReference>
<dbReference type="Pfam" id="PF03489">
    <property type="entry name" value="SapB_2"/>
    <property type="match status" value="1"/>
</dbReference>
<evidence type="ECO:0000256" key="12">
    <source>
        <dbReference type="ARBA" id="ARBA00041785"/>
    </source>
</evidence>
<feature type="domain" description="Saposin A-type" evidence="14">
    <location>
        <begin position="317"/>
        <end position="353"/>
    </location>
</feature>
<comment type="subunit">
    <text evidence="2">Homodimer; disulfide-linked.</text>
</comment>
<dbReference type="InterPro" id="IPR003119">
    <property type="entry name" value="SAP_A"/>
</dbReference>
<dbReference type="Gene3D" id="1.10.225.10">
    <property type="entry name" value="Saposin-like"/>
    <property type="match status" value="2"/>
</dbReference>
<dbReference type="PROSITE" id="PS51110">
    <property type="entry name" value="SAP_A"/>
    <property type="match status" value="1"/>
</dbReference>
<evidence type="ECO:0000259" key="14">
    <source>
        <dbReference type="PROSITE" id="PS51110"/>
    </source>
</evidence>
<dbReference type="InterPro" id="IPR008373">
    <property type="entry name" value="Saposin"/>
</dbReference>
<dbReference type="OrthoDB" id="8889685at2759"/>
<dbReference type="GO" id="GO:0007585">
    <property type="term" value="P:respiratory gaseous exchange by respiratory system"/>
    <property type="evidence" value="ECO:0007669"/>
    <property type="project" value="UniProtKB-KW"/>
</dbReference>
<keyword evidence="7" id="KW-0677">Repeat</keyword>
<dbReference type="SMART" id="SM00741">
    <property type="entry name" value="SapB"/>
    <property type="match status" value="3"/>
</dbReference>
<evidence type="ECO:0000313" key="16">
    <source>
        <dbReference type="Proteomes" id="UP001148018"/>
    </source>
</evidence>
<evidence type="ECO:0000256" key="4">
    <source>
        <dbReference type="ARBA" id="ARBA00022525"/>
    </source>
</evidence>
<evidence type="ECO:0000256" key="7">
    <source>
        <dbReference type="ARBA" id="ARBA00022737"/>
    </source>
</evidence>
<dbReference type="PRINTS" id="PR01797">
    <property type="entry name" value="SAPOSIN"/>
</dbReference>
<name>A0A9Q0EF92_9TELE</name>
<accession>A0A9Q0EF92</accession>
<evidence type="ECO:0000259" key="13">
    <source>
        <dbReference type="PROSITE" id="PS50015"/>
    </source>
</evidence>
<dbReference type="InterPro" id="IPR008138">
    <property type="entry name" value="SapB_2"/>
</dbReference>
<dbReference type="SMART" id="SM00162">
    <property type="entry name" value="SAPA"/>
    <property type="match status" value="1"/>
</dbReference>
<evidence type="ECO:0000256" key="9">
    <source>
        <dbReference type="ARBA" id="ARBA00023180"/>
    </source>
</evidence>
<dbReference type="PANTHER" id="PTHR11480">
    <property type="entry name" value="SAPOSIN-RELATED"/>
    <property type="match status" value="1"/>
</dbReference>
<proteinExistence type="predicted"/>
<dbReference type="SUPFAM" id="SSF47862">
    <property type="entry name" value="Saposin"/>
    <property type="match status" value="2"/>
</dbReference>
<keyword evidence="5" id="KW-0305">Gaseous exchange</keyword>
<dbReference type="Pfam" id="PF02199">
    <property type="entry name" value="SapA"/>
    <property type="match status" value="1"/>
</dbReference>
<dbReference type="GO" id="GO:0005764">
    <property type="term" value="C:lysosome"/>
    <property type="evidence" value="ECO:0007669"/>
    <property type="project" value="InterPro"/>
</dbReference>
<keyword evidence="4" id="KW-0964">Secreted</keyword>
<evidence type="ECO:0000313" key="15">
    <source>
        <dbReference type="EMBL" id="KAJ3604488.1"/>
    </source>
</evidence>
<sequence>MEVFGIFLVIFSASLHPGEFRFIDERTSPYNDSSDGTLLNPDSCSECSRIIEMTTEKGSNNDTQEVLHDTLNQLCQGLPTKEQDHCKSLVETQLPKTAQLKPHEVCKLLGHCAVNSEPEAVPPAQVIPGPSTPAFSPDPSTQFSPQCTLCLFLMRKMEDMLPKNRTEEAIVKLLGQVCVLLPGSYTVKCNDFIDKYGKQIVDFLLSSAAPHTICALLHLCLLEEAPGVEMLPPSSDCESCRHLAVLSGLHPSLNSSRASQTSAFLGSICLHHPNAIPKCELFLKHFGSRLQRVFGNQLDASDPCERADLCAAVRDLASARTHHCNLGPTYWCQDVAAALMCGNLAYCRRHMWK</sequence>
<dbReference type="InterPro" id="IPR007856">
    <property type="entry name" value="SapB_1"/>
</dbReference>
<reference evidence="15" key="1">
    <citation type="submission" date="2022-07" db="EMBL/GenBank/DDBJ databases">
        <title>Chromosome-level genome of Muraenolepis orangiensis.</title>
        <authorList>
            <person name="Kim J."/>
        </authorList>
    </citation>
    <scope>NUCLEOTIDE SEQUENCE</scope>
    <source>
        <strain evidence="15">KU_S4_2022</strain>
        <tissue evidence="15">Muscle</tissue>
    </source>
</reference>
<comment type="caution">
    <text evidence="15">The sequence shown here is derived from an EMBL/GenBank/DDBJ whole genome shotgun (WGS) entry which is preliminary data.</text>
</comment>
<feature type="domain" description="Saposin B-type" evidence="13">
    <location>
        <begin position="143"/>
        <end position="224"/>
    </location>
</feature>
<dbReference type="FunFam" id="1.10.225.10:FF:000008">
    <property type="entry name" value="Pulmonary surfactant-associated protein B"/>
    <property type="match status" value="1"/>
</dbReference>
<dbReference type="InterPro" id="IPR051428">
    <property type="entry name" value="Sphingo_Act-Surfact_Prot"/>
</dbReference>
<dbReference type="EMBL" id="JANIIK010000044">
    <property type="protein sequence ID" value="KAJ3604488.1"/>
    <property type="molecule type" value="Genomic_DNA"/>
</dbReference>